<dbReference type="EMBL" id="JAHHIF010000030">
    <property type="protein sequence ID" value="MBW4546828.1"/>
    <property type="molecule type" value="Genomic_DNA"/>
</dbReference>
<evidence type="ECO:0000313" key="2">
    <source>
        <dbReference type="Proteomes" id="UP000753908"/>
    </source>
</evidence>
<reference evidence="1" key="1">
    <citation type="submission" date="2021-05" db="EMBL/GenBank/DDBJ databases">
        <authorList>
            <person name="Pietrasiak N."/>
            <person name="Ward R."/>
            <person name="Stajich J.E."/>
            <person name="Kurbessoian T."/>
        </authorList>
    </citation>
    <scope>NUCLEOTIDE SEQUENCE</scope>
    <source>
        <strain evidence="1">CPER-KK1</strain>
    </source>
</reference>
<comment type="caution">
    <text evidence="1">The sequence shown here is derived from an EMBL/GenBank/DDBJ whole genome shotgun (WGS) entry which is preliminary data.</text>
</comment>
<sequence>MPIAKNHPAPAQVPPDKIPAPVFQVGVSKVRWKPMPTSDWGIVMGMRYIWAEHLASWQWQYYIILDPASPSKEWTQADWGWSDDLELLPSHSSSATQFVEEVTKSE</sequence>
<dbReference type="Proteomes" id="UP000753908">
    <property type="component" value="Unassembled WGS sequence"/>
</dbReference>
<reference evidence="1" key="2">
    <citation type="journal article" date="2022" name="Microbiol. Resour. Announc.">
        <title>Metagenome Sequencing to Explore Phylogenomics of Terrestrial Cyanobacteria.</title>
        <authorList>
            <person name="Ward R.D."/>
            <person name="Stajich J.E."/>
            <person name="Johansen J.R."/>
            <person name="Huntemann M."/>
            <person name="Clum A."/>
            <person name="Foster B."/>
            <person name="Foster B."/>
            <person name="Roux S."/>
            <person name="Palaniappan K."/>
            <person name="Varghese N."/>
            <person name="Mukherjee S."/>
            <person name="Reddy T.B.K."/>
            <person name="Daum C."/>
            <person name="Copeland A."/>
            <person name="Chen I.A."/>
            <person name="Ivanova N.N."/>
            <person name="Kyrpides N.C."/>
            <person name="Shapiro N."/>
            <person name="Eloe-Fadrosh E.A."/>
            <person name="Pietrasiak N."/>
        </authorList>
    </citation>
    <scope>NUCLEOTIDE SEQUENCE</scope>
    <source>
        <strain evidence="1">CPER-KK1</strain>
    </source>
</reference>
<organism evidence="1 2">
    <name type="scientific">Symplocastrum torsivum CPER-KK1</name>
    <dbReference type="NCBI Taxonomy" id="450513"/>
    <lineage>
        <taxon>Bacteria</taxon>
        <taxon>Bacillati</taxon>
        <taxon>Cyanobacteriota</taxon>
        <taxon>Cyanophyceae</taxon>
        <taxon>Oscillatoriophycideae</taxon>
        <taxon>Oscillatoriales</taxon>
        <taxon>Microcoleaceae</taxon>
        <taxon>Symplocastrum</taxon>
    </lineage>
</organism>
<dbReference type="AlphaFoldDB" id="A0A951PNT8"/>
<name>A0A951PNT8_9CYAN</name>
<evidence type="ECO:0000313" key="1">
    <source>
        <dbReference type="EMBL" id="MBW4546828.1"/>
    </source>
</evidence>
<gene>
    <name evidence="1" type="ORF">KME25_20645</name>
</gene>
<proteinExistence type="predicted"/>
<accession>A0A951PNT8</accession>
<protein>
    <submittedName>
        <fullName evidence="1">Uncharacterized protein</fullName>
    </submittedName>
</protein>